<keyword evidence="2" id="KW-0433">Leucine-rich repeat</keyword>
<dbReference type="Gene3D" id="1.10.10.10">
    <property type="entry name" value="Winged helix-like DNA-binding domain superfamily/Winged helix DNA-binding domain"/>
    <property type="match status" value="1"/>
</dbReference>
<name>A0A199W2X8_ANACO</name>
<dbReference type="InterPro" id="IPR056789">
    <property type="entry name" value="LRR_R13L1-DRL21"/>
</dbReference>
<dbReference type="EMBL" id="LSRQ01000321">
    <property type="protein sequence ID" value="OAY83664.1"/>
    <property type="molecule type" value="Genomic_DNA"/>
</dbReference>
<dbReference type="InterPro" id="IPR032675">
    <property type="entry name" value="LRR_dom_sf"/>
</dbReference>
<dbReference type="PRINTS" id="PR00364">
    <property type="entry name" value="DISEASERSIST"/>
</dbReference>
<dbReference type="STRING" id="4615.A0A199W2X8"/>
<dbReference type="Proteomes" id="UP000092600">
    <property type="component" value="Unassembled WGS sequence"/>
</dbReference>
<dbReference type="PANTHER" id="PTHR36766:SF64">
    <property type="entry name" value="OS12G0206100 PROTEIN"/>
    <property type="match status" value="1"/>
</dbReference>
<keyword evidence="4" id="KW-0547">Nucleotide-binding</keyword>
<feature type="domain" description="Disease resistance N-terminal" evidence="8">
    <location>
        <begin position="39"/>
        <end position="105"/>
    </location>
</feature>
<comment type="similarity">
    <text evidence="1">Belongs to the disease resistance NB-LRR family.</text>
</comment>
<evidence type="ECO:0000256" key="1">
    <source>
        <dbReference type="ARBA" id="ARBA00008894"/>
    </source>
</evidence>
<proteinExistence type="inferred from homology"/>
<dbReference type="InterPro" id="IPR002182">
    <property type="entry name" value="NB-ARC"/>
</dbReference>
<dbReference type="FunFam" id="1.10.10.10:FF:000322">
    <property type="entry name" value="Probable disease resistance protein At1g63360"/>
    <property type="match status" value="1"/>
</dbReference>
<dbReference type="GO" id="GO:0002758">
    <property type="term" value="P:innate immune response-activating signaling pathway"/>
    <property type="evidence" value="ECO:0007669"/>
    <property type="project" value="UniProtKB-ARBA"/>
</dbReference>
<evidence type="ECO:0000256" key="2">
    <source>
        <dbReference type="ARBA" id="ARBA00022614"/>
    </source>
</evidence>
<dbReference type="InterPro" id="IPR036388">
    <property type="entry name" value="WH-like_DNA-bd_sf"/>
</dbReference>
<dbReference type="SMART" id="SM00367">
    <property type="entry name" value="LRR_CC"/>
    <property type="match status" value="4"/>
</dbReference>
<dbReference type="InterPro" id="IPR006553">
    <property type="entry name" value="Leu-rich_rpt_Cys-con_subtyp"/>
</dbReference>
<dbReference type="GO" id="GO:0009626">
    <property type="term" value="P:plant-type hypersensitive response"/>
    <property type="evidence" value="ECO:0007669"/>
    <property type="project" value="UniProtKB-ARBA"/>
</dbReference>
<keyword evidence="3" id="KW-0677">Repeat</keyword>
<dbReference type="Pfam" id="PF18052">
    <property type="entry name" value="Rx_N"/>
    <property type="match status" value="1"/>
</dbReference>
<accession>A0A199W2X8</accession>
<dbReference type="Pfam" id="PF00931">
    <property type="entry name" value="NB-ARC"/>
    <property type="match status" value="1"/>
</dbReference>
<dbReference type="SUPFAM" id="SSF52058">
    <property type="entry name" value="L domain-like"/>
    <property type="match status" value="1"/>
</dbReference>
<feature type="domain" description="R13L1/DRL21-like LRR repeat region" evidence="10">
    <location>
        <begin position="683"/>
        <end position="807"/>
    </location>
</feature>
<evidence type="ECO:0000313" key="12">
    <source>
        <dbReference type="Proteomes" id="UP000092600"/>
    </source>
</evidence>
<feature type="domain" description="Disease resistance protein winged helix" evidence="9">
    <location>
        <begin position="456"/>
        <end position="523"/>
    </location>
</feature>
<dbReference type="GO" id="GO:0005524">
    <property type="term" value="F:ATP binding"/>
    <property type="evidence" value="ECO:0007669"/>
    <property type="project" value="UniProtKB-KW"/>
</dbReference>
<gene>
    <name evidence="11" type="ORF">ACMD2_08389</name>
</gene>
<evidence type="ECO:0000256" key="5">
    <source>
        <dbReference type="ARBA" id="ARBA00022821"/>
    </source>
</evidence>
<dbReference type="Pfam" id="PF23559">
    <property type="entry name" value="WHD_DRP"/>
    <property type="match status" value="1"/>
</dbReference>
<reference evidence="11 12" key="1">
    <citation type="journal article" date="2016" name="DNA Res.">
        <title>The draft genome of MD-2 pineapple using hybrid error correction of long reads.</title>
        <authorList>
            <person name="Redwan R.M."/>
            <person name="Saidin A."/>
            <person name="Kumar S.V."/>
        </authorList>
    </citation>
    <scope>NUCLEOTIDE SEQUENCE [LARGE SCALE GENOMIC DNA]</scope>
    <source>
        <strain evidence="12">cv. MD2</strain>
        <tissue evidence="11">Leaf</tissue>
    </source>
</reference>
<comment type="caution">
    <text evidence="11">The sequence shown here is derived from an EMBL/GenBank/DDBJ whole genome shotgun (WGS) entry which is preliminary data.</text>
</comment>
<dbReference type="GO" id="GO:0043531">
    <property type="term" value="F:ADP binding"/>
    <property type="evidence" value="ECO:0007669"/>
    <property type="project" value="InterPro"/>
</dbReference>
<evidence type="ECO:0000256" key="6">
    <source>
        <dbReference type="ARBA" id="ARBA00022840"/>
    </source>
</evidence>
<protein>
    <submittedName>
        <fullName evidence="11">Putative disease resistance protein RGA4</fullName>
    </submittedName>
</protein>
<evidence type="ECO:0000259" key="10">
    <source>
        <dbReference type="Pfam" id="PF25019"/>
    </source>
</evidence>
<evidence type="ECO:0000313" key="11">
    <source>
        <dbReference type="EMBL" id="OAY83664.1"/>
    </source>
</evidence>
<evidence type="ECO:0000256" key="3">
    <source>
        <dbReference type="ARBA" id="ARBA00022737"/>
    </source>
</evidence>
<keyword evidence="5" id="KW-0611">Plant defense</keyword>
<organism evidence="11 12">
    <name type="scientific">Ananas comosus</name>
    <name type="common">Pineapple</name>
    <name type="synonym">Ananas ananas</name>
    <dbReference type="NCBI Taxonomy" id="4615"/>
    <lineage>
        <taxon>Eukaryota</taxon>
        <taxon>Viridiplantae</taxon>
        <taxon>Streptophyta</taxon>
        <taxon>Embryophyta</taxon>
        <taxon>Tracheophyta</taxon>
        <taxon>Spermatophyta</taxon>
        <taxon>Magnoliopsida</taxon>
        <taxon>Liliopsida</taxon>
        <taxon>Poales</taxon>
        <taxon>Bromeliaceae</taxon>
        <taxon>Bromelioideae</taxon>
        <taxon>Ananas</taxon>
    </lineage>
</organism>
<dbReference type="Pfam" id="PF25019">
    <property type="entry name" value="LRR_R13L1-DRL21"/>
    <property type="match status" value="1"/>
</dbReference>
<feature type="domain" description="NB-ARC" evidence="7">
    <location>
        <begin position="217"/>
        <end position="373"/>
    </location>
</feature>
<dbReference type="PANTHER" id="PTHR36766">
    <property type="entry name" value="PLANT BROAD-SPECTRUM MILDEW RESISTANCE PROTEIN RPW8"/>
    <property type="match status" value="1"/>
</dbReference>
<dbReference type="SUPFAM" id="SSF52047">
    <property type="entry name" value="RNI-like"/>
    <property type="match status" value="1"/>
</dbReference>
<keyword evidence="6" id="KW-0067">ATP-binding</keyword>
<dbReference type="InterPro" id="IPR027417">
    <property type="entry name" value="P-loop_NTPase"/>
</dbReference>
<dbReference type="GO" id="GO:0042742">
    <property type="term" value="P:defense response to bacterium"/>
    <property type="evidence" value="ECO:0007669"/>
    <property type="project" value="UniProtKB-ARBA"/>
</dbReference>
<dbReference type="Gene3D" id="3.40.50.300">
    <property type="entry name" value="P-loop containing nucleotide triphosphate hydrolases"/>
    <property type="match status" value="1"/>
</dbReference>
<evidence type="ECO:0000259" key="9">
    <source>
        <dbReference type="Pfam" id="PF23559"/>
    </source>
</evidence>
<dbReference type="InterPro" id="IPR041118">
    <property type="entry name" value="Rx_N"/>
</dbReference>
<dbReference type="SUPFAM" id="SSF52540">
    <property type="entry name" value="P-loop containing nucleoside triphosphate hydrolases"/>
    <property type="match status" value="1"/>
</dbReference>
<dbReference type="InterPro" id="IPR058922">
    <property type="entry name" value="WHD_DRP"/>
</dbReference>
<evidence type="ECO:0000259" key="8">
    <source>
        <dbReference type="Pfam" id="PF18052"/>
    </source>
</evidence>
<evidence type="ECO:0000256" key="4">
    <source>
        <dbReference type="ARBA" id="ARBA00022741"/>
    </source>
</evidence>
<sequence>MACLPKVGEAAAIFAGFKWLASRPFIIDLLKKGYSYIDMNVDEKLQDLQNIVIPQIEMLIEVAENSPHKDRFHSWLRSLEEAVYEAEDVLDLYDYYFLEKKVKSSAGGIKVRLESLPPIKYLSKKFSIKLKNSLIKLEKTVAKAREFRPFLPGGSSNVRASETANDSGRRVTGRRVTTTSQLPHKVFGRDKQRDHIVDLLHETAGLEPESSSVKCYSVVAIVGLGGAGKTTLAQYVCDYEREAVVKHFNVIMWVHVSKRLDVEQLTKKMVESASREECPRLDNLDTLQVKLEGSLRSKKFLLVLDDVWSEKEVAELQWEQLLAPLRVGNRGSKILMTTRERGVAEALRARNILDLKELEKSDFLSLFTYYAFDDAKIDDIKLYEELEEIVRQNTPKLHGSPLAARMVGSQLRRRPDVNFWKRILSGDLLKDTMKSLLWSYQNLDAPLQRCFSYCSLFSKGQGIRRDKLIRLWIAEGFIKTVDKSKRIEDVGREYFDDLLSSSFFQPTKDDDLYTIHDLLHDLAEMVSKDRYLRVEGNLTEAVVPQEIRHLSLRIDTPSDLVEKICNLKNLHTLIILTRTNDDYIDDLLHNIFVKLKKLRVVDLGKFNLTELPKSIGDLKHLRYLDLHKSSFEILPKSVSTLYHLEFLSMCECTLGAKRLANWINLRHLYIFRVILNVVGIGCLKHLESLRNFQGYSIHINGLENVKEEGEAPVEIKGIEKLCLEWSTTDNISRSSDMDAQVLEGLRPPPHLQYLKIVGYQGCLLPSWMVGDRYLLHNLISLKLIRCRQLKQLPILSLTTLKKLVLSACSSLPVVSKEDLAIIRSTQDVRISQVVTSMEGLVATYGSRIVSEMGWDLQHGYDSQKLHNWLEKTMDIVYQNPQEEEEVQLVLPPSLESLDISSCPLTDSTLRQVLRGLTSLKFLELFNIVSLTSLPSADVLGCLTVLKKLHIKQCWFLTSLGGLQALGSLQELVISFCPSLSAQGGSTSILPSSLKYLKIEECYWKHLDDSQPDPTSAIDSEGSDIPFAASLQLGHLKSLWKLSITNCPNIGSLLGLQELNNLADLTLMGCLKLANAETKLGSPVLRSFDTDAPLLLDVLLAEEALASLQLLSIEEFKEESFRSEEEQVLQHPTSLYSLAFESCSIKSLPNSLEGISSLQALGISDCPNITSLPDLPKSLRYLSITNCPNIGSSLGLQELNDLKDLTLMGCPKLARAETKLGSPVLRSFRTDAPSLLHVLLAGEALASLRRLWIHEFKKKSFSSDEEQVFRHLTSLDSLSFQSCSIKSLPNNLESLSSLEDLHISDCPNIMSLPDLPRSLLRLYFTRCNPVLKRRCQKPHGQDWCKISHIREVFLNGVAL</sequence>
<dbReference type="Gene3D" id="3.80.10.10">
    <property type="entry name" value="Ribonuclease Inhibitor"/>
    <property type="match status" value="4"/>
</dbReference>
<evidence type="ECO:0000259" key="7">
    <source>
        <dbReference type="Pfam" id="PF00931"/>
    </source>
</evidence>